<comment type="caution">
    <text evidence="5">The sequence shown here is derived from an EMBL/GenBank/DDBJ whole genome shotgun (WGS) entry which is preliminary data.</text>
</comment>
<dbReference type="InterPro" id="IPR006016">
    <property type="entry name" value="UspA"/>
</dbReference>
<dbReference type="Gene3D" id="3.40.50.12370">
    <property type="match status" value="1"/>
</dbReference>
<gene>
    <name evidence="5" type="ORF">FB388_3802</name>
</gene>
<evidence type="ECO:0000256" key="1">
    <source>
        <dbReference type="ARBA" id="ARBA00008791"/>
    </source>
</evidence>
<keyword evidence="6" id="KW-1185">Reference proteome</keyword>
<keyword evidence="3" id="KW-0067">ATP-binding</keyword>
<evidence type="ECO:0000313" key="6">
    <source>
        <dbReference type="Proteomes" id="UP000319818"/>
    </source>
</evidence>
<dbReference type="GO" id="GO:0005524">
    <property type="term" value="F:ATP binding"/>
    <property type="evidence" value="ECO:0007669"/>
    <property type="project" value="UniProtKB-KW"/>
</dbReference>
<dbReference type="Proteomes" id="UP000319818">
    <property type="component" value="Unassembled WGS sequence"/>
</dbReference>
<dbReference type="PANTHER" id="PTHR46268">
    <property type="entry name" value="STRESS RESPONSE PROTEIN NHAX"/>
    <property type="match status" value="1"/>
</dbReference>
<sequence length="283" mass="29719">MTRAVVACADRSPAGLRALRWAGAEARRRRLPLTVVAEPQQARRGRQSAFAGALAAVRAAVPALPVLSGPSGESLPATLRRLSIGAAALVVPATLAGLATVVADSYCPVVAVPADDPSPKTVRGPVVLGAAPWTAVPVLELAFQEAADRGATLHAVRAWSDPRIDIGWLRPDRIAEWDCAEERARCELEHALSAWRIIHPGVPVETIVVEDRPADLLVALSHHAQLLVLGRSSRGALLAGIAGSPVDVLLRSAACPVVVVPDREPTRMAWLPTPGRARALTGP</sequence>
<dbReference type="EMBL" id="VFPH01000002">
    <property type="protein sequence ID" value="TQM36621.1"/>
    <property type="molecule type" value="Genomic_DNA"/>
</dbReference>
<organism evidence="5 6">
    <name type="scientific">Pseudonocardia cypriaca</name>
    <dbReference type="NCBI Taxonomy" id="882449"/>
    <lineage>
        <taxon>Bacteria</taxon>
        <taxon>Bacillati</taxon>
        <taxon>Actinomycetota</taxon>
        <taxon>Actinomycetes</taxon>
        <taxon>Pseudonocardiales</taxon>
        <taxon>Pseudonocardiaceae</taxon>
        <taxon>Pseudonocardia</taxon>
    </lineage>
</organism>
<name>A0A543FS52_9PSEU</name>
<proteinExistence type="inferred from homology"/>
<dbReference type="InterPro" id="IPR006015">
    <property type="entry name" value="Universal_stress_UspA"/>
</dbReference>
<evidence type="ECO:0000256" key="3">
    <source>
        <dbReference type="ARBA" id="ARBA00022840"/>
    </source>
</evidence>
<accession>A0A543FS52</accession>
<reference evidence="5 6" key="1">
    <citation type="submission" date="2019-06" db="EMBL/GenBank/DDBJ databases">
        <title>Sequencing the genomes of 1000 actinobacteria strains.</title>
        <authorList>
            <person name="Klenk H.-P."/>
        </authorList>
    </citation>
    <scope>NUCLEOTIDE SEQUENCE [LARGE SCALE GENOMIC DNA]</scope>
    <source>
        <strain evidence="5 6">DSM 45511</strain>
    </source>
</reference>
<dbReference type="PANTHER" id="PTHR46268:SF27">
    <property type="entry name" value="UNIVERSAL STRESS PROTEIN RV2623"/>
    <property type="match status" value="1"/>
</dbReference>
<dbReference type="Pfam" id="PF00582">
    <property type="entry name" value="Usp"/>
    <property type="match status" value="1"/>
</dbReference>
<evidence type="ECO:0000256" key="2">
    <source>
        <dbReference type="ARBA" id="ARBA00022741"/>
    </source>
</evidence>
<comment type="similarity">
    <text evidence="1">Belongs to the universal stress protein A family.</text>
</comment>
<protein>
    <submittedName>
        <fullName evidence="5">Nucleotide-binding universal stress UspA family protein</fullName>
    </submittedName>
</protein>
<evidence type="ECO:0000313" key="5">
    <source>
        <dbReference type="EMBL" id="TQM36621.1"/>
    </source>
</evidence>
<dbReference type="AlphaFoldDB" id="A0A543FS52"/>
<dbReference type="PRINTS" id="PR01438">
    <property type="entry name" value="UNVRSLSTRESS"/>
</dbReference>
<dbReference type="SUPFAM" id="SSF52402">
    <property type="entry name" value="Adenine nucleotide alpha hydrolases-like"/>
    <property type="match status" value="1"/>
</dbReference>
<evidence type="ECO:0000259" key="4">
    <source>
        <dbReference type="Pfam" id="PF00582"/>
    </source>
</evidence>
<dbReference type="OrthoDB" id="5244367at2"/>
<dbReference type="RefSeq" id="WP_142103500.1">
    <property type="nucleotide sequence ID" value="NZ_VFPH01000002.1"/>
</dbReference>
<feature type="domain" description="UspA" evidence="4">
    <location>
        <begin position="137"/>
        <end position="261"/>
    </location>
</feature>
<keyword evidence="2" id="KW-0547">Nucleotide-binding</keyword>